<keyword evidence="1" id="KW-0808">Transferase</keyword>
<dbReference type="EMBL" id="CP000724">
    <property type="protein sequence ID" value="ABR46927.1"/>
    <property type="molecule type" value="Genomic_DNA"/>
</dbReference>
<organism evidence="4 5">
    <name type="scientific">Alkaliphilus metalliredigens (strain QYMF)</name>
    <dbReference type="NCBI Taxonomy" id="293826"/>
    <lineage>
        <taxon>Bacteria</taxon>
        <taxon>Bacillati</taxon>
        <taxon>Bacillota</taxon>
        <taxon>Clostridia</taxon>
        <taxon>Peptostreptococcales</taxon>
        <taxon>Natronincolaceae</taxon>
        <taxon>Alkaliphilus</taxon>
    </lineage>
</organism>
<dbReference type="InterPro" id="IPR002173">
    <property type="entry name" value="Carboh/pur_kinase_PfkB_CS"/>
</dbReference>
<dbReference type="AlphaFoldDB" id="A6TL59"/>
<dbReference type="InterPro" id="IPR029056">
    <property type="entry name" value="Ribokinase-like"/>
</dbReference>
<protein>
    <submittedName>
        <fullName evidence="4">PfkB domain protein</fullName>
    </submittedName>
</protein>
<sequence length="373" mass="40441">MKKNCTEREKEIVEKIQRDPMISQQKLAMELGIARSSVAAHITNLMKKGIVLGKGYVVSQEPYVCVIGGANIDIQGKPIEKLIERTSNPGQVEMSVGGVGRNIAHNLSLLQIQTQLITALGKDAYGDQILIESRAGGVRVDHSLILEGESSGVYLALLDEAGEMNLALSQMDIFERLSPGFLEEKRHVLAHAKVIVVDTNLTRNAIEYIIGVAEREGIPLFLDTVSIAKAEKVKDLVGCFHTIKPNVMELEMLTGHQIENDADLKKGAEALLAKGVQEVVISLGNKGAFYHDGENYGQLSSPEIPVVSTTGAGDAFVAGLIYGTIENKSLREKVLWAMGCGALTAASQNTVNQEMSVQSVVLINKENVTEKYF</sequence>
<dbReference type="PANTHER" id="PTHR10584">
    <property type="entry name" value="SUGAR KINASE"/>
    <property type="match status" value="1"/>
</dbReference>
<dbReference type="SUPFAM" id="SSF53613">
    <property type="entry name" value="Ribokinase-like"/>
    <property type="match status" value="1"/>
</dbReference>
<dbReference type="HOGENOM" id="CLU_027634_11_2_9"/>
<proteinExistence type="predicted"/>
<name>A6TL59_ALKMQ</name>
<reference evidence="5" key="1">
    <citation type="journal article" date="2016" name="Genome Announc.">
        <title>Complete genome sequence of Alkaliphilus metalliredigens strain QYMF, an alkaliphilic and metal-reducing bacterium isolated from borax-contaminated leachate ponds.</title>
        <authorList>
            <person name="Hwang C."/>
            <person name="Copeland A."/>
            <person name="Lucas S."/>
            <person name="Lapidus A."/>
            <person name="Barry K."/>
            <person name="Detter J.C."/>
            <person name="Glavina Del Rio T."/>
            <person name="Hammon N."/>
            <person name="Israni S."/>
            <person name="Dalin E."/>
            <person name="Tice H."/>
            <person name="Pitluck S."/>
            <person name="Chertkov O."/>
            <person name="Brettin T."/>
            <person name="Bruce D."/>
            <person name="Han C."/>
            <person name="Schmutz J."/>
            <person name="Larimer F."/>
            <person name="Land M.L."/>
            <person name="Hauser L."/>
            <person name="Kyrpides N."/>
            <person name="Mikhailova N."/>
            <person name="Ye Q."/>
            <person name="Zhou J."/>
            <person name="Richardson P."/>
            <person name="Fields M.W."/>
        </authorList>
    </citation>
    <scope>NUCLEOTIDE SEQUENCE [LARGE SCALE GENOMIC DNA]</scope>
    <source>
        <strain evidence="5">QYMF</strain>
    </source>
</reference>
<accession>A6TL59</accession>
<dbReference type="InterPro" id="IPR011611">
    <property type="entry name" value="PfkB_dom"/>
</dbReference>
<dbReference type="InterPro" id="IPR036390">
    <property type="entry name" value="WH_DNA-bd_sf"/>
</dbReference>
<keyword evidence="2" id="KW-0418">Kinase</keyword>
<keyword evidence="5" id="KW-1185">Reference proteome</keyword>
<dbReference type="eggNOG" id="COG0524">
    <property type="taxonomic scope" value="Bacteria"/>
</dbReference>
<dbReference type="GO" id="GO:0016301">
    <property type="term" value="F:kinase activity"/>
    <property type="evidence" value="ECO:0007669"/>
    <property type="project" value="UniProtKB-KW"/>
</dbReference>
<dbReference type="KEGG" id="amt:Amet_0702"/>
<dbReference type="PANTHER" id="PTHR10584:SF166">
    <property type="entry name" value="RIBOKINASE"/>
    <property type="match status" value="1"/>
</dbReference>
<dbReference type="OrthoDB" id="9806249at2"/>
<evidence type="ECO:0000259" key="3">
    <source>
        <dbReference type="Pfam" id="PF00294"/>
    </source>
</evidence>
<dbReference type="STRING" id="293826.Amet_0702"/>
<dbReference type="PROSITE" id="PS00584">
    <property type="entry name" value="PFKB_KINASES_2"/>
    <property type="match status" value="1"/>
</dbReference>
<dbReference type="Gene3D" id="3.40.1190.20">
    <property type="match status" value="1"/>
</dbReference>
<dbReference type="RefSeq" id="WP_012061970.1">
    <property type="nucleotide sequence ID" value="NC_009633.1"/>
</dbReference>
<dbReference type="Proteomes" id="UP000001572">
    <property type="component" value="Chromosome"/>
</dbReference>
<evidence type="ECO:0000313" key="5">
    <source>
        <dbReference type="Proteomes" id="UP000001572"/>
    </source>
</evidence>
<dbReference type="Gene3D" id="1.10.10.10">
    <property type="entry name" value="Winged helix-like DNA-binding domain superfamily/Winged helix DNA-binding domain"/>
    <property type="match status" value="1"/>
</dbReference>
<dbReference type="SUPFAM" id="SSF46785">
    <property type="entry name" value="Winged helix' DNA-binding domain"/>
    <property type="match status" value="1"/>
</dbReference>
<feature type="domain" description="Carbohydrate kinase PfkB" evidence="3">
    <location>
        <begin position="63"/>
        <end position="352"/>
    </location>
</feature>
<dbReference type="eggNOG" id="COG1522">
    <property type="taxonomic scope" value="Bacteria"/>
</dbReference>
<evidence type="ECO:0000256" key="2">
    <source>
        <dbReference type="ARBA" id="ARBA00022777"/>
    </source>
</evidence>
<dbReference type="Pfam" id="PF00294">
    <property type="entry name" value="PfkB"/>
    <property type="match status" value="1"/>
</dbReference>
<gene>
    <name evidence="4" type="ordered locus">Amet_0702</name>
</gene>
<evidence type="ECO:0000256" key="1">
    <source>
        <dbReference type="ARBA" id="ARBA00022679"/>
    </source>
</evidence>
<dbReference type="Pfam" id="PF13412">
    <property type="entry name" value="HTH_24"/>
    <property type="match status" value="1"/>
</dbReference>
<dbReference type="CDD" id="cd01941">
    <property type="entry name" value="YeiC_kinase_like"/>
    <property type="match status" value="1"/>
</dbReference>
<dbReference type="InterPro" id="IPR036388">
    <property type="entry name" value="WH-like_DNA-bd_sf"/>
</dbReference>
<evidence type="ECO:0000313" key="4">
    <source>
        <dbReference type="EMBL" id="ABR46927.1"/>
    </source>
</evidence>